<dbReference type="PROSITE" id="PS51387">
    <property type="entry name" value="FAD_PCMH"/>
    <property type="match status" value="1"/>
</dbReference>
<dbReference type="GO" id="GO:0016491">
    <property type="term" value="F:oxidoreductase activity"/>
    <property type="evidence" value="ECO:0007669"/>
    <property type="project" value="UniProtKB-KW"/>
</dbReference>
<feature type="domain" description="FAD-binding PCMH-type" evidence="6">
    <location>
        <begin position="37"/>
        <end position="210"/>
    </location>
</feature>
<evidence type="ECO:0000256" key="5">
    <source>
        <dbReference type="ARBA" id="ARBA00023002"/>
    </source>
</evidence>
<organism evidence="7 8">
    <name type="scientific">Zalerion maritima</name>
    <dbReference type="NCBI Taxonomy" id="339359"/>
    <lineage>
        <taxon>Eukaryota</taxon>
        <taxon>Fungi</taxon>
        <taxon>Dikarya</taxon>
        <taxon>Ascomycota</taxon>
        <taxon>Pezizomycotina</taxon>
        <taxon>Sordariomycetes</taxon>
        <taxon>Lulworthiomycetidae</taxon>
        <taxon>Lulworthiales</taxon>
        <taxon>Lulworthiaceae</taxon>
        <taxon>Zalerion</taxon>
    </lineage>
</organism>
<evidence type="ECO:0000256" key="3">
    <source>
        <dbReference type="ARBA" id="ARBA00022630"/>
    </source>
</evidence>
<keyword evidence="4" id="KW-0274">FAD</keyword>
<gene>
    <name evidence="7" type="ORF">MKZ38_001623</name>
</gene>
<dbReference type="Gene3D" id="3.30.43.10">
    <property type="entry name" value="Uridine Diphospho-n-acetylenolpyruvylglucosamine Reductase, domain 2"/>
    <property type="match status" value="1"/>
</dbReference>
<sequence length="485" mass="53802">MPDTPSSSLPAAAGTVLHRGTPEYDLSHAQYFNKEDTARFPAEIHVVRTSADVSRALARATELKVPVGVRAGGHLPSKPSLIQDGILVDVSQLNHEVAYDGRTHEVCFGPGVRVFEAWKATDALGRFFPFGHAPDVALGGFCLAGGQGFFMRGWGATVTEWIVRLEIVMADGRALTASRTENQDLFWAARGAGQAFFGVVTRFWSKTVPKRRLFGRTFVFRVGDRFEDLIAFALERNNATPKRFTESAMCTMHSEIFDSQSGDESVPQSSPLLLCINASAYADTLAEAKTMLSAWDQVPGDLQSNVLEANPVAEVSWEEFFQDQHRWNPQTPDQKWVINSILNDPSVPLPKMLEAIKPALCNLPTRSSYGCLYMCDTVAPDENDAVFSIPQQYYISTFGGWKSPSLRPQVQDTLRESYKRADSVACGIYIADFDQSIDSLHSPEIKVWTDSARDRWMEIRKKWDPQGLFPGYKAFAAGVKQKGSL</sequence>
<keyword evidence="5" id="KW-0560">Oxidoreductase</keyword>
<dbReference type="SUPFAM" id="SSF56176">
    <property type="entry name" value="FAD-binding/transporter-associated domain-like"/>
    <property type="match status" value="1"/>
</dbReference>
<evidence type="ECO:0000313" key="8">
    <source>
        <dbReference type="Proteomes" id="UP001201980"/>
    </source>
</evidence>
<dbReference type="AlphaFoldDB" id="A0AAD5RQ30"/>
<dbReference type="InterPro" id="IPR016166">
    <property type="entry name" value="FAD-bd_PCMH"/>
</dbReference>
<evidence type="ECO:0000256" key="2">
    <source>
        <dbReference type="ARBA" id="ARBA00005466"/>
    </source>
</evidence>
<dbReference type="Pfam" id="PF01565">
    <property type="entry name" value="FAD_binding_4"/>
    <property type="match status" value="1"/>
</dbReference>
<protein>
    <recommendedName>
        <fullName evidence="6">FAD-binding PCMH-type domain-containing protein</fullName>
    </recommendedName>
</protein>
<dbReference type="GO" id="GO:0071949">
    <property type="term" value="F:FAD binding"/>
    <property type="evidence" value="ECO:0007669"/>
    <property type="project" value="InterPro"/>
</dbReference>
<evidence type="ECO:0000256" key="4">
    <source>
        <dbReference type="ARBA" id="ARBA00022827"/>
    </source>
</evidence>
<evidence type="ECO:0000259" key="6">
    <source>
        <dbReference type="PROSITE" id="PS51387"/>
    </source>
</evidence>
<comment type="caution">
    <text evidence="7">The sequence shown here is derived from an EMBL/GenBank/DDBJ whole genome shotgun (WGS) entry which is preliminary data.</text>
</comment>
<dbReference type="Gene3D" id="3.40.462.20">
    <property type="match status" value="1"/>
</dbReference>
<dbReference type="PANTHER" id="PTHR42973:SF39">
    <property type="entry name" value="FAD-BINDING PCMH-TYPE DOMAIN-CONTAINING PROTEIN"/>
    <property type="match status" value="1"/>
</dbReference>
<comment type="similarity">
    <text evidence="2">Belongs to the oxygen-dependent FAD-linked oxidoreductase family.</text>
</comment>
<dbReference type="EMBL" id="JAKWBI020000145">
    <property type="protein sequence ID" value="KAJ2901603.1"/>
    <property type="molecule type" value="Genomic_DNA"/>
</dbReference>
<dbReference type="InterPro" id="IPR036318">
    <property type="entry name" value="FAD-bd_PCMH-like_sf"/>
</dbReference>
<keyword evidence="8" id="KW-1185">Reference proteome</keyword>
<proteinExistence type="inferred from homology"/>
<comment type="cofactor">
    <cofactor evidence="1">
        <name>FAD</name>
        <dbReference type="ChEBI" id="CHEBI:57692"/>
    </cofactor>
</comment>
<evidence type="ECO:0000313" key="7">
    <source>
        <dbReference type="EMBL" id="KAJ2901603.1"/>
    </source>
</evidence>
<dbReference type="InterPro" id="IPR006093">
    <property type="entry name" value="Oxy_OxRdtase_FAD_BS"/>
</dbReference>
<dbReference type="InterPro" id="IPR016167">
    <property type="entry name" value="FAD-bd_PCMH_sub1"/>
</dbReference>
<reference evidence="7" key="1">
    <citation type="submission" date="2022-07" db="EMBL/GenBank/DDBJ databases">
        <title>Draft genome sequence of Zalerion maritima ATCC 34329, a (micro)plastics degrading marine fungus.</title>
        <authorList>
            <person name="Paco A."/>
            <person name="Goncalves M.F.M."/>
            <person name="Rocha-Santos T.A.P."/>
            <person name="Alves A."/>
        </authorList>
    </citation>
    <scope>NUCLEOTIDE SEQUENCE</scope>
    <source>
        <strain evidence="7">ATCC 34329</strain>
    </source>
</reference>
<dbReference type="InterPro" id="IPR006094">
    <property type="entry name" value="Oxid_FAD_bind_N"/>
</dbReference>
<dbReference type="PANTHER" id="PTHR42973">
    <property type="entry name" value="BINDING OXIDOREDUCTASE, PUTATIVE (AFU_ORTHOLOGUE AFUA_1G17690)-RELATED"/>
    <property type="match status" value="1"/>
</dbReference>
<evidence type="ECO:0000256" key="1">
    <source>
        <dbReference type="ARBA" id="ARBA00001974"/>
    </source>
</evidence>
<dbReference type="Proteomes" id="UP001201980">
    <property type="component" value="Unassembled WGS sequence"/>
</dbReference>
<accession>A0AAD5RQ30</accession>
<dbReference type="Gene3D" id="3.30.465.10">
    <property type="match status" value="1"/>
</dbReference>
<dbReference type="InterPro" id="IPR050416">
    <property type="entry name" value="FAD-linked_Oxidoreductase"/>
</dbReference>
<dbReference type="PROSITE" id="PS00862">
    <property type="entry name" value="OX2_COVAL_FAD"/>
    <property type="match status" value="1"/>
</dbReference>
<keyword evidence="3" id="KW-0285">Flavoprotein</keyword>
<dbReference type="InterPro" id="IPR016169">
    <property type="entry name" value="FAD-bd_PCMH_sub2"/>
</dbReference>
<name>A0AAD5RQ30_9PEZI</name>